<evidence type="ECO:0000256" key="6">
    <source>
        <dbReference type="RuleBase" id="RU004379"/>
    </source>
</evidence>
<feature type="transmembrane region" description="Helical" evidence="6">
    <location>
        <begin position="150"/>
        <end position="168"/>
    </location>
</feature>
<feature type="transmembrane region" description="Helical" evidence="6">
    <location>
        <begin position="174"/>
        <end position="192"/>
    </location>
</feature>
<evidence type="ECO:0000313" key="7">
    <source>
        <dbReference type="EMBL" id="RIJ31955.1"/>
    </source>
</evidence>
<dbReference type="PANTHER" id="PTHR23291">
    <property type="entry name" value="BAX INHIBITOR-RELATED"/>
    <property type="match status" value="1"/>
</dbReference>
<name>A0A399RQN4_9PROT</name>
<keyword evidence="8" id="KW-1185">Reference proteome</keyword>
<evidence type="ECO:0000256" key="4">
    <source>
        <dbReference type="ARBA" id="ARBA00022989"/>
    </source>
</evidence>
<dbReference type="Pfam" id="PF01027">
    <property type="entry name" value="Bax1-I"/>
    <property type="match status" value="1"/>
</dbReference>
<evidence type="ECO:0000256" key="3">
    <source>
        <dbReference type="ARBA" id="ARBA00022692"/>
    </source>
</evidence>
<dbReference type="Proteomes" id="UP000265845">
    <property type="component" value="Unassembled WGS sequence"/>
</dbReference>
<evidence type="ECO:0000256" key="2">
    <source>
        <dbReference type="ARBA" id="ARBA00010350"/>
    </source>
</evidence>
<dbReference type="InterPro" id="IPR006214">
    <property type="entry name" value="Bax_inhibitor_1-related"/>
</dbReference>
<protein>
    <submittedName>
        <fullName evidence="7">Bax inhibitor-1/YccA family protein</fullName>
    </submittedName>
</protein>
<comment type="subcellular location">
    <subcellularLocation>
        <location evidence="1">Membrane</location>
        <topology evidence="1">Multi-pass membrane protein</topology>
    </subcellularLocation>
</comment>
<evidence type="ECO:0000256" key="1">
    <source>
        <dbReference type="ARBA" id="ARBA00004141"/>
    </source>
</evidence>
<dbReference type="OrthoDB" id="9793828at2"/>
<dbReference type="CDD" id="cd10432">
    <property type="entry name" value="BI-1-like_bacterial"/>
    <property type="match status" value="1"/>
</dbReference>
<comment type="caution">
    <text evidence="7">The sequence shown here is derived from an EMBL/GenBank/DDBJ whole genome shotgun (WGS) entry which is preliminary data.</text>
</comment>
<reference evidence="7 8" key="1">
    <citation type="submission" date="2018-08" db="EMBL/GenBank/DDBJ databases">
        <title>Henriciella mobilis sp. nov., isolated from seawater.</title>
        <authorList>
            <person name="Cheng H."/>
            <person name="Wu Y.-H."/>
            <person name="Xu X.-W."/>
            <person name="Guo L.-L."/>
        </authorList>
    </citation>
    <scope>NUCLEOTIDE SEQUENCE [LARGE SCALE GENOMIC DNA]</scope>
    <source>
        <strain evidence="7 8">CCUG67844</strain>
    </source>
</reference>
<feature type="transmembrane region" description="Helical" evidence="6">
    <location>
        <begin position="20"/>
        <end position="37"/>
    </location>
</feature>
<keyword evidence="4 6" id="KW-1133">Transmembrane helix</keyword>
<comment type="similarity">
    <text evidence="2 6">Belongs to the BI1 family.</text>
</comment>
<feature type="transmembrane region" description="Helical" evidence="6">
    <location>
        <begin position="213"/>
        <end position="237"/>
    </location>
</feature>
<dbReference type="EMBL" id="QWGA01000003">
    <property type="protein sequence ID" value="RIJ31955.1"/>
    <property type="molecule type" value="Genomic_DNA"/>
</dbReference>
<keyword evidence="5 6" id="KW-0472">Membrane</keyword>
<dbReference type="GO" id="GO:0005886">
    <property type="term" value="C:plasma membrane"/>
    <property type="evidence" value="ECO:0007669"/>
    <property type="project" value="TreeGrafter"/>
</dbReference>
<dbReference type="PANTHER" id="PTHR23291:SF50">
    <property type="entry name" value="PROTEIN LIFEGUARD 4"/>
    <property type="match status" value="1"/>
</dbReference>
<dbReference type="AlphaFoldDB" id="A0A399RQN4"/>
<evidence type="ECO:0000256" key="5">
    <source>
        <dbReference type="ARBA" id="ARBA00023136"/>
    </source>
</evidence>
<feature type="transmembrane region" description="Helical" evidence="6">
    <location>
        <begin position="78"/>
        <end position="97"/>
    </location>
</feature>
<feature type="transmembrane region" description="Helical" evidence="6">
    <location>
        <begin position="49"/>
        <end position="66"/>
    </location>
</feature>
<proteinExistence type="inferred from homology"/>
<feature type="transmembrane region" description="Helical" evidence="6">
    <location>
        <begin position="117"/>
        <end position="138"/>
    </location>
</feature>
<organism evidence="7 8">
    <name type="scientific">Henriciella algicola</name>
    <dbReference type="NCBI Taxonomy" id="1608422"/>
    <lineage>
        <taxon>Bacteria</taxon>
        <taxon>Pseudomonadati</taxon>
        <taxon>Pseudomonadota</taxon>
        <taxon>Alphaproteobacteria</taxon>
        <taxon>Hyphomonadales</taxon>
        <taxon>Hyphomonadaceae</taxon>
        <taxon>Henriciella</taxon>
    </lineage>
</organism>
<keyword evidence="3 6" id="KW-0812">Transmembrane</keyword>
<gene>
    <name evidence="7" type="ORF">D1222_06890</name>
</gene>
<evidence type="ECO:0000313" key="8">
    <source>
        <dbReference type="Proteomes" id="UP000265845"/>
    </source>
</evidence>
<sequence>MDASIDQGLRSFMLGVYNKLALGIGLAALIAFAVGTYEPLTALVFGTPLRFVVQFGPIVLILFSAFAMRNPSPIGSAIMYWAIVSLLGAGLGIWVFAATGGQELASRAGTTMSPELLTIAKAFLITSSAFAALSLFGYTTRRDLKPIGTFMIMALWGVIALSLVSLFFPASSMLETIIMGAVLLLSAGLVAWETQELKEGYYHFGGDQRSMAVMTNWGALNFFILFYNMFTIILSFMSRD</sequence>
<accession>A0A399RQN4</accession>